<dbReference type="PROSITE" id="PS50249">
    <property type="entry name" value="MPN"/>
    <property type="match status" value="1"/>
</dbReference>
<evidence type="ECO:0000259" key="7">
    <source>
        <dbReference type="PROSITE" id="PS50249"/>
    </source>
</evidence>
<comment type="similarity">
    <text evidence="6">Belongs to the UPF0758 family.</text>
</comment>
<evidence type="ECO:0000256" key="6">
    <source>
        <dbReference type="RuleBase" id="RU003797"/>
    </source>
</evidence>
<keyword evidence="3" id="KW-0378">Hydrolase</keyword>
<name>A0A2D3L6Y4_PREIN</name>
<evidence type="ECO:0000313" key="9">
    <source>
        <dbReference type="Proteomes" id="UP000229630"/>
    </source>
</evidence>
<keyword evidence="1" id="KW-0645">Protease</keyword>
<dbReference type="Pfam" id="PF20582">
    <property type="entry name" value="UPF0758_N"/>
    <property type="match status" value="1"/>
</dbReference>
<evidence type="ECO:0000256" key="1">
    <source>
        <dbReference type="ARBA" id="ARBA00022670"/>
    </source>
</evidence>
<dbReference type="InterPro" id="IPR025657">
    <property type="entry name" value="RadC_JAB"/>
</dbReference>
<gene>
    <name evidence="8" type="ORF">CTM62_06140</name>
</gene>
<evidence type="ECO:0000256" key="3">
    <source>
        <dbReference type="ARBA" id="ARBA00022801"/>
    </source>
</evidence>
<dbReference type="EMBL" id="CP024723">
    <property type="protein sequence ID" value="ATV26339.1"/>
    <property type="molecule type" value="Genomic_DNA"/>
</dbReference>
<organism evidence="8 9">
    <name type="scientific">Prevotella intermedia</name>
    <dbReference type="NCBI Taxonomy" id="28131"/>
    <lineage>
        <taxon>Bacteria</taxon>
        <taxon>Pseudomonadati</taxon>
        <taxon>Bacteroidota</taxon>
        <taxon>Bacteroidia</taxon>
        <taxon>Bacteroidales</taxon>
        <taxon>Prevotellaceae</taxon>
        <taxon>Prevotella</taxon>
    </lineage>
</organism>
<dbReference type="NCBIfam" id="TIGR00608">
    <property type="entry name" value="radc"/>
    <property type="match status" value="1"/>
</dbReference>
<keyword evidence="5" id="KW-0482">Metalloprotease</keyword>
<evidence type="ECO:0000256" key="4">
    <source>
        <dbReference type="ARBA" id="ARBA00022833"/>
    </source>
</evidence>
<keyword evidence="4" id="KW-0862">Zinc</keyword>
<dbReference type="InterPro" id="IPR037518">
    <property type="entry name" value="MPN"/>
</dbReference>
<evidence type="ECO:0000313" key="8">
    <source>
        <dbReference type="EMBL" id="ATV26339.1"/>
    </source>
</evidence>
<dbReference type="AlphaFoldDB" id="A0A2D3L6Y4"/>
<dbReference type="Proteomes" id="UP000229630">
    <property type="component" value="Chromosome 1"/>
</dbReference>
<dbReference type="CDD" id="cd08071">
    <property type="entry name" value="MPN_DUF2466"/>
    <property type="match status" value="1"/>
</dbReference>
<dbReference type="GO" id="GO:0046872">
    <property type="term" value="F:metal ion binding"/>
    <property type="evidence" value="ECO:0007669"/>
    <property type="project" value="UniProtKB-KW"/>
</dbReference>
<dbReference type="PROSITE" id="PS01302">
    <property type="entry name" value="UPF0758"/>
    <property type="match status" value="1"/>
</dbReference>
<reference evidence="8 9" key="1">
    <citation type="submission" date="2017-11" db="EMBL/GenBank/DDBJ databases">
        <title>Genome sequencing of Prevotella intermedia KCOM 2837.</title>
        <authorList>
            <person name="Kook J.-K."/>
            <person name="Park S.-N."/>
            <person name="Lim Y.K."/>
        </authorList>
    </citation>
    <scope>NUCLEOTIDE SEQUENCE [LARGE SCALE GENOMIC DNA]</scope>
    <source>
        <strain evidence="8 9">KCOM 2837</strain>
    </source>
</reference>
<sequence>MMEKKKLTINKWAEEDRPREKLMKLGAEALSNAELLAILIGSGSPRESAVELMKRVLADCENNLNTLGKLSIADLTTYNGIGEAKAITILAACELGKRRQAADVAKRPNLNSAAAIYSYMRPKLQDKDVEEAWILLMNQKLDLIEAKCISHGGITGTAIDVRIILKEALLKNATAIALCHNHPSGNPLPSKEDDSITISVKKAADTMRIHFIDHIVVADQRFYSYREEGRI</sequence>
<proteinExistence type="inferred from homology"/>
<dbReference type="Gene3D" id="3.40.140.10">
    <property type="entry name" value="Cytidine Deaminase, domain 2"/>
    <property type="match status" value="1"/>
</dbReference>
<keyword evidence="2" id="KW-0479">Metal-binding</keyword>
<dbReference type="PANTHER" id="PTHR30471:SF3">
    <property type="entry name" value="UPF0758 PROTEIN YEES-RELATED"/>
    <property type="match status" value="1"/>
</dbReference>
<dbReference type="GO" id="GO:0006508">
    <property type="term" value="P:proteolysis"/>
    <property type="evidence" value="ECO:0007669"/>
    <property type="project" value="UniProtKB-KW"/>
</dbReference>
<dbReference type="InterPro" id="IPR020891">
    <property type="entry name" value="UPF0758_CS"/>
</dbReference>
<dbReference type="GO" id="GO:0008237">
    <property type="term" value="F:metallopeptidase activity"/>
    <property type="evidence" value="ECO:0007669"/>
    <property type="project" value="UniProtKB-KW"/>
</dbReference>
<evidence type="ECO:0000256" key="5">
    <source>
        <dbReference type="ARBA" id="ARBA00023049"/>
    </source>
</evidence>
<dbReference type="PANTHER" id="PTHR30471">
    <property type="entry name" value="DNA REPAIR PROTEIN RADC"/>
    <property type="match status" value="1"/>
</dbReference>
<evidence type="ECO:0000256" key="2">
    <source>
        <dbReference type="ARBA" id="ARBA00022723"/>
    </source>
</evidence>
<dbReference type="NCBIfam" id="NF000642">
    <property type="entry name" value="PRK00024.1"/>
    <property type="match status" value="1"/>
</dbReference>
<dbReference type="Pfam" id="PF04002">
    <property type="entry name" value="RadC"/>
    <property type="match status" value="1"/>
</dbReference>
<accession>A0A2D3L6Y4</accession>
<feature type="domain" description="MPN" evidence="7">
    <location>
        <begin position="109"/>
        <end position="231"/>
    </location>
</feature>
<protein>
    <recommendedName>
        <fullName evidence="7">MPN domain-containing protein</fullName>
    </recommendedName>
</protein>
<dbReference type="InterPro" id="IPR001405">
    <property type="entry name" value="UPF0758"/>
</dbReference>
<dbReference type="InterPro" id="IPR046778">
    <property type="entry name" value="UPF0758_N"/>
</dbReference>